<evidence type="ECO:0000313" key="3">
    <source>
        <dbReference type="Proteomes" id="UP000596145"/>
    </source>
</evidence>
<name>A0A7T4EG37_9CORY</name>
<sequence length="67" mass="7591">MNRNRPFRESAIRKFLKAADSWLVASGKARNFTIVTNEKSEPDRVACGLGVRCIDSLDYLRELGVTF</sequence>
<dbReference type="EMBL" id="CP066007">
    <property type="protein sequence ID" value="QQB46751.1"/>
    <property type="molecule type" value="Genomic_DNA"/>
</dbReference>
<dbReference type="Pfam" id="PF14367">
    <property type="entry name" value="DUF4411"/>
    <property type="match status" value="1"/>
</dbReference>
<dbReference type="AlphaFoldDB" id="A0A7T4EG37"/>
<reference evidence="1 3" key="1">
    <citation type="submission" date="2020-12" db="EMBL/GenBank/DDBJ databases">
        <title>FDA dAtabase for Regulatory Grade micrObial Sequences (FDA-ARGOS): Supporting development and validation of Infectious Disease Dx tests.</title>
        <authorList>
            <person name="Sproer C."/>
            <person name="Gronow S."/>
            <person name="Severitt S."/>
            <person name="Schroder I."/>
            <person name="Tallon L."/>
            <person name="Sadzewicz L."/>
            <person name="Zhao X."/>
            <person name="Boylan J."/>
            <person name="Ott S."/>
            <person name="Bowen H."/>
            <person name="Vavikolanu K."/>
            <person name="Mehta A."/>
            <person name="Aluvathingal J."/>
            <person name="Nadendla S."/>
            <person name="Lowell S."/>
            <person name="Myers T."/>
            <person name="Yan Y."/>
            <person name="Sichtig H."/>
        </authorList>
    </citation>
    <scope>NUCLEOTIDE SEQUENCE [LARGE SCALE GENOMIC DNA]</scope>
    <source>
        <strain evidence="1 3">FDAARGOS_1053</strain>
        <strain evidence="2">FDAARGOS_1191</strain>
    </source>
</reference>
<evidence type="ECO:0000313" key="1">
    <source>
        <dbReference type="EMBL" id="QQB46751.1"/>
    </source>
</evidence>
<dbReference type="InterPro" id="IPR016541">
    <property type="entry name" value="UCP008505"/>
</dbReference>
<gene>
    <name evidence="1" type="ORF">I6I10_02070</name>
    <name evidence="2" type="ORF">I6J21_00825</name>
</gene>
<dbReference type="EMBL" id="CP069534">
    <property type="protein sequence ID" value="QRP70754.1"/>
    <property type="molecule type" value="Genomic_DNA"/>
</dbReference>
<dbReference type="Proteomes" id="UP000596145">
    <property type="component" value="Chromosome"/>
</dbReference>
<proteinExistence type="predicted"/>
<accession>A0A7T4EG37</accession>
<evidence type="ECO:0000313" key="2">
    <source>
        <dbReference type="EMBL" id="QRP70754.1"/>
    </source>
</evidence>
<dbReference type="Proteomes" id="UP000617681">
    <property type="component" value="Chromosome"/>
</dbReference>
<protein>
    <submittedName>
        <fullName evidence="1">DUF4411 family protein</fullName>
    </submittedName>
</protein>
<organism evidence="1 3">
    <name type="scientific">Corynebacterium glucuronolyticum</name>
    <dbReference type="NCBI Taxonomy" id="39791"/>
    <lineage>
        <taxon>Bacteria</taxon>
        <taxon>Bacillati</taxon>
        <taxon>Actinomycetota</taxon>
        <taxon>Actinomycetes</taxon>
        <taxon>Mycobacteriales</taxon>
        <taxon>Corynebacteriaceae</taxon>
        <taxon>Corynebacterium</taxon>
    </lineage>
</organism>
<dbReference type="RefSeq" id="WP_081446650.1">
    <property type="nucleotide sequence ID" value="NZ_CP066007.1"/>
</dbReference>
<dbReference type="OrthoDB" id="338425at2"/>